<proteinExistence type="evidence at transcript level"/>
<dbReference type="AlphaFoldDB" id="I3SH40"/>
<dbReference type="EMBL" id="BT139787">
    <property type="protein sequence ID" value="AFK39582.1"/>
    <property type="molecule type" value="mRNA"/>
</dbReference>
<name>I3SH40_MEDTR</name>
<evidence type="ECO:0000313" key="1">
    <source>
        <dbReference type="EMBL" id="AFK39582.1"/>
    </source>
</evidence>
<protein>
    <submittedName>
        <fullName evidence="1">Uncharacterized protein</fullName>
    </submittedName>
</protein>
<reference evidence="1" key="1">
    <citation type="submission" date="2012-05" db="EMBL/GenBank/DDBJ databases">
        <authorList>
            <person name="Krishnakumar V."/>
            <person name="Cheung F."/>
            <person name="Xiao Y."/>
            <person name="Chan A."/>
            <person name="Moskal W.A."/>
            <person name="Town C.D."/>
        </authorList>
    </citation>
    <scope>NUCLEOTIDE SEQUENCE</scope>
</reference>
<organism evidence="1">
    <name type="scientific">Medicago truncatula</name>
    <name type="common">Barrel medic</name>
    <name type="synonym">Medicago tribuloides</name>
    <dbReference type="NCBI Taxonomy" id="3880"/>
    <lineage>
        <taxon>Eukaryota</taxon>
        <taxon>Viridiplantae</taxon>
        <taxon>Streptophyta</taxon>
        <taxon>Embryophyta</taxon>
        <taxon>Tracheophyta</taxon>
        <taxon>Spermatophyta</taxon>
        <taxon>Magnoliopsida</taxon>
        <taxon>eudicotyledons</taxon>
        <taxon>Gunneridae</taxon>
        <taxon>Pentapetalae</taxon>
        <taxon>rosids</taxon>
        <taxon>fabids</taxon>
        <taxon>Fabales</taxon>
        <taxon>Fabaceae</taxon>
        <taxon>Papilionoideae</taxon>
        <taxon>50 kb inversion clade</taxon>
        <taxon>NPAAA clade</taxon>
        <taxon>Hologalegina</taxon>
        <taxon>IRL clade</taxon>
        <taxon>Trifolieae</taxon>
        <taxon>Medicago</taxon>
    </lineage>
</organism>
<sequence length="61" mass="7219">MFVPTHNVHGSLETIRDYKIKSNWFLLTFKIGLLGIRRKSTQKTRCHRWSTTGKSWEKVSI</sequence>
<accession>I3SH40</accession>